<evidence type="ECO:0000313" key="2">
    <source>
        <dbReference type="EMBL" id="KJW05879.1"/>
    </source>
</evidence>
<feature type="transmembrane region" description="Helical" evidence="1">
    <location>
        <begin position="74"/>
        <end position="92"/>
    </location>
</feature>
<comment type="caution">
    <text evidence="2">The sequence shown here is derived from an EMBL/GenBank/DDBJ whole genome shotgun (WGS) entry which is preliminary data.</text>
</comment>
<dbReference type="AlphaFoldDB" id="A0A0F3RL41"/>
<name>A0A0F3RL41_ORITS</name>
<protein>
    <submittedName>
        <fullName evidence="2">Uncharacterized protein</fullName>
    </submittedName>
</protein>
<proteinExistence type="predicted"/>
<organism evidence="2 3">
    <name type="scientific">Orientia tsutsugamushi str. UT144</name>
    <dbReference type="NCBI Taxonomy" id="1441384"/>
    <lineage>
        <taxon>Bacteria</taxon>
        <taxon>Pseudomonadati</taxon>
        <taxon>Pseudomonadota</taxon>
        <taxon>Alphaproteobacteria</taxon>
        <taxon>Rickettsiales</taxon>
        <taxon>Rickettsiaceae</taxon>
        <taxon>Rickettsieae</taxon>
        <taxon>Orientia</taxon>
    </lineage>
</organism>
<keyword evidence="1" id="KW-0472">Membrane</keyword>
<evidence type="ECO:0000256" key="1">
    <source>
        <dbReference type="SAM" id="Phobius"/>
    </source>
</evidence>
<keyword evidence="1" id="KW-1133">Transmembrane helix</keyword>
<evidence type="ECO:0000313" key="3">
    <source>
        <dbReference type="Proteomes" id="UP000033580"/>
    </source>
</evidence>
<gene>
    <name evidence="2" type="ORF">OTUT144_2095</name>
</gene>
<keyword evidence="1" id="KW-0812">Transmembrane</keyword>
<dbReference type="Proteomes" id="UP000033580">
    <property type="component" value="Unassembled WGS sequence"/>
</dbReference>
<accession>A0A0F3RL41</accession>
<dbReference type="EMBL" id="LAOR01000206">
    <property type="protein sequence ID" value="KJW05879.1"/>
    <property type="molecule type" value="Genomic_DNA"/>
</dbReference>
<reference evidence="2 3" key="1">
    <citation type="submission" date="2015-01" db="EMBL/GenBank/DDBJ databases">
        <title>Genome Sequencing of Rickettsiales.</title>
        <authorList>
            <person name="Daugherty S.C."/>
            <person name="Su Q."/>
            <person name="Abolude K."/>
            <person name="Beier-Sexton M."/>
            <person name="Carlyon J.A."/>
            <person name="Carter R."/>
            <person name="Day N.P."/>
            <person name="Dumler S.J."/>
            <person name="Dyachenko V."/>
            <person name="Godinez A."/>
            <person name="Kurtti T.J."/>
            <person name="Lichay M."/>
            <person name="Mullins K.E."/>
            <person name="Ott S."/>
            <person name="Pappas-Brown V."/>
            <person name="Paris D.H."/>
            <person name="Patel P."/>
            <person name="Richards A.L."/>
            <person name="Sadzewicz L."/>
            <person name="Sears K."/>
            <person name="Seidman D."/>
            <person name="Sengamalay N."/>
            <person name="Stenos J."/>
            <person name="Tallon L.J."/>
            <person name="Vincent G."/>
            <person name="Fraser C.M."/>
            <person name="Munderloh U."/>
            <person name="Dunning-Hotopp J.C."/>
        </authorList>
    </citation>
    <scope>NUCLEOTIDE SEQUENCE [LARGE SCALE GENOMIC DNA]</scope>
    <source>
        <strain evidence="2 3">UT144</strain>
    </source>
</reference>
<sequence length="95" mass="10617">MPSAISNILDILFKLQTDGTYTLSPQLMKVLEHCKCSLCNISNILRGSKLNVATDLTELLRLLESFEISKLDKLKINFLVLVISWVALALGLQKL</sequence>